<dbReference type="InterPro" id="IPR029044">
    <property type="entry name" value="Nucleotide-diphossugar_trans"/>
</dbReference>
<dbReference type="SUPFAM" id="SSF53448">
    <property type="entry name" value="Nucleotide-diphospho-sugar transferases"/>
    <property type="match status" value="1"/>
</dbReference>
<evidence type="ECO:0000313" key="1">
    <source>
        <dbReference type="EMBL" id="PSS05441.1"/>
    </source>
</evidence>
<name>A0A2R6QBC8_9APHY</name>
<dbReference type="OrthoDB" id="2014201at2759"/>
<dbReference type="AlphaFoldDB" id="A0A2R6QBC8"/>
<sequence length="96" mass="10597">MATPYAFATLVTSDSYLPGALALVAALRDIHPSPSQSPEVDFQTVCLVTPETVDVNSIRLLRKVFNVVLGVEIIEQEDDKNLRLLGESFEWLPPID</sequence>
<organism evidence="1 2">
    <name type="scientific">Hermanssonia centrifuga</name>
    <dbReference type="NCBI Taxonomy" id="98765"/>
    <lineage>
        <taxon>Eukaryota</taxon>
        <taxon>Fungi</taxon>
        <taxon>Dikarya</taxon>
        <taxon>Basidiomycota</taxon>
        <taxon>Agaricomycotina</taxon>
        <taxon>Agaricomycetes</taxon>
        <taxon>Polyporales</taxon>
        <taxon>Meruliaceae</taxon>
        <taxon>Hermanssonia</taxon>
    </lineage>
</organism>
<dbReference type="EMBL" id="MLYV02000371">
    <property type="protein sequence ID" value="PSS05441.1"/>
    <property type="molecule type" value="Genomic_DNA"/>
</dbReference>
<keyword evidence="2" id="KW-1185">Reference proteome</keyword>
<evidence type="ECO:0000313" key="2">
    <source>
        <dbReference type="Proteomes" id="UP000186601"/>
    </source>
</evidence>
<accession>A0A2R6QBC8</accession>
<comment type="caution">
    <text evidence="1">The sequence shown here is derived from an EMBL/GenBank/DDBJ whole genome shotgun (WGS) entry which is preliminary data.</text>
</comment>
<proteinExistence type="predicted"/>
<dbReference type="Proteomes" id="UP000186601">
    <property type="component" value="Unassembled WGS sequence"/>
</dbReference>
<protein>
    <submittedName>
        <fullName evidence="1">Uncharacterized protein</fullName>
    </submittedName>
</protein>
<dbReference type="Gene3D" id="3.90.550.10">
    <property type="entry name" value="Spore Coat Polysaccharide Biosynthesis Protein SpsA, Chain A"/>
    <property type="match status" value="1"/>
</dbReference>
<reference evidence="1 2" key="1">
    <citation type="submission" date="2018-02" db="EMBL/GenBank/DDBJ databases">
        <title>Genome sequence of the basidiomycete white-rot fungus Phlebia centrifuga.</title>
        <authorList>
            <person name="Granchi Z."/>
            <person name="Peng M."/>
            <person name="de Vries R.P."/>
            <person name="Hilden K."/>
            <person name="Makela M.R."/>
            <person name="Grigoriev I."/>
            <person name="Riley R."/>
        </authorList>
    </citation>
    <scope>NUCLEOTIDE SEQUENCE [LARGE SCALE GENOMIC DNA]</scope>
    <source>
        <strain evidence="1 2">FBCC195</strain>
    </source>
</reference>
<gene>
    <name evidence="1" type="ORF">PHLCEN_2v3821</name>
</gene>
<dbReference type="STRING" id="98765.A0A2R6QBC8"/>